<name>A0A4C1XAD7_EUMVA</name>
<dbReference type="EMBL" id="BGZK01000756">
    <property type="protein sequence ID" value="GBP59245.1"/>
    <property type="molecule type" value="Genomic_DNA"/>
</dbReference>
<evidence type="ECO:0000313" key="1">
    <source>
        <dbReference type="EMBL" id="GBP59245.1"/>
    </source>
</evidence>
<gene>
    <name evidence="1" type="ORF">EVAR_97747_1</name>
</gene>
<comment type="caution">
    <text evidence="1">The sequence shown here is derived from an EMBL/GenBank/DDBJ whole genome shotgun (WGS) entry which is preliminary data.</text>
</comment>
<keyword evidence="2" id="KW-1185">Reference proteome</keyword>
<proteinExistence type="predicted"/>
<accession>A0A4C1XAD7</accession>
<organism evidence="1 2">
    <name type="scientific">Eumeta variegata</name>
    <name type="common">Bagworm moth</name>
    <name type="synonym">Eumeta japonica</name>
    <dbReference type="NCBI Taxonomy" id="151549"/>
    <lineage>
        <taxon>Eukaryota</taxon>
        <taxon>Metazoa</taxon>
        <taxon>Ecdysozoa</taxon>
        <taxon>Arthropoda</taxon>
        <taxon>Hexapoda</taxon>
        <taxon>Insecta</taxon>
        <taxon>Pterygota</taxon>
        <taxon>Neoptera</taxon>
        <taxon>Endopterygota</taxon>
        <taxon>Lepidoptera</taxon>
        <taxon>Glossata</taxon>
        <taxon>Ditrysia</taxon>
        <taxon>Tineoidea</taxon>
        <taxon>Psychidae</taxon>
        <taxon>Oiketicinae</taxon>
        <taxon>Eumeta</taxon>
    </lineage>
</organism>
<dbReference type="AlphaFoldDB" id="A0A4C1XAD7"/>
<evidence type="ECO:0000313" key="2">
    <source>
        <dbReference type="Proteomes" id="UP000299102"/>
    </source>
</evidence>
<sequence>MPAAHVIIRPALNTVDHIKSEVIRTSRSAPAPPPDGRTTGRLLIAPMRHGPSSPARAPSAPDAVIDMVITFASDGLLHYPGQGAIGISRTYIENLFVNSAVVEFAVEQPESNSALSHFEVTKKKKIKMLDIDGTTLTTLDV</sequence>
<reference evidence="1 2" key="1">
    <citation type="journal article" date="2019" name="Commun. Biol.">
        <title>The bagworm genome reveals a unique fibroin gene that provides high tensile strength.</title>
        <authorList>
            <person name="Kono N."/>
            <person name="Nakamura H."/>
            <person name="Ohtoshi R."/>
            <person name="Tomita M."/>
            <person name="Numata K."/>
            <person name="Arakawa K."/>
        </authorList>
    </citation>
    <scope>NUCLEOTIDE SEQUENCE [LARGE SCALE GENOMIC DNA]</scope>
</reference>
<protein>
    <submittedName>
        <fullName evidence="1">Uncharacterized protein</fullName>
    </submittedName>
</protein>
<dbReference type="Proteomes" id="UP000299102">
    <property type="component" value="Unassembled WGS sequence"/>
</dbReference>